<accession>A0A0V1MSU5</accession>
<keyword evidence="2" id="KW-1185">Reference proteome</keyword>
<name>A0A0V1MSU5_9BILA</name>
<evidence type="ECO:0000313" key="1">
    <source>
        <dbReference type="EMBL" id="KRZ74818.1"/>
    </source>
</evidence>
<comment type="caution">
    <text evidence="1">The sequence shown here is derived from an EMBL/GenBank/DDBJ whole genome shotgun (WGS) entry which is preliminary data.</text>
</comment>
<dbReference type="Proteomes" id="UP000054843">
    <property type="component" value="Unassembled WGS sequence"/>
</dbReference>
<organism evidence="1 2">
    <name type="scientific">Trichinella papuae</name>
    <dbReference type="NCBI Taxonomy" id="268474"/>
    <lineage>
        <taxon>Eukaryota</taxon>
        <taxon>Metazoa</taxon>
        <taxon>Ecdysozoa</taxon>
        <taxon>Nematoda</taxon>
        <taxon>Enoplea</taxon>
        <taxon>Dorylaimia</taxon>
        <taxon>Trichinellida</taxon>
        <taxon>Trichinellidae</taxon>
        <taxon>Trichinella</taxon>
    </lineage>
</organism>
<gene>
    <name evidence="1" type="ORF">T10_2785</name>
</gene>
<proteinExistence type="predicted"/>
<protein>
    <submittedName>
        <fullName evidence="1">Uncharacterized protein</fullName>
    </submittedName>
</protein>
<evidence type="ECO:0000313" key="2">
    <source>
        <dbReference type="Proteomes" id="UP000054843"/>
    </source>
</evidence>
<sequence>MGPFGVAEAVFQTGFNNSACYCLKMFKSWMQILSNLDHHHHWRGPNFVVASRLGALDQSYFLKLEAKPKQEEGLMYPVACDLSSLLEKRGANCWLRSIGFGFSLPVEKKPLPVFDLLSLWSVKISHFN</sequence>
<dbReference type="AlphaFoldDB" id="A0A0V1MSU5"/>
<reference evidence="1 2" key="1">
    <citation type="submission" date="2015-01" db="EMBL/GenBank/DDBJ databases">
        <title>Evolution of Trichinella species and genotypes.</title>
        <authorList>
            <person name="Korhonen P.K."/>
            <person name="Edoardo P."/>
            <person name="Giuseppe L.R."/>
            <person name="Gasser R.B."/>
        </authorList>
    </citation>
    <scope>NUCLEOTIDE SEQUENCE [LARGE SCALE GENOMIC DNA]</scope>
    <source>
        <strain evidence="1">ISS1980</strain>
    </source>
</reference>
<dbReference type="EMBL" id="JYDO01000045">
    <property type="protein sequence ID" value="KRZ74818.1"/>
    <property type="molecule type" value="Genomic_DNA"/>
</dbReference>